<organism evidence="1">
    <name type="scientific">marine sediment metagenome</name>
    <dbReference type="NCBI Taxonomy" id="412755"/>
    <lineage>
        <taxon>unclassified sequences</taxon>
        <taxon>metagenomes</taxon>
        <taxon>ecological metagenomes</taxon>
    </lineage>
</organism>
<accession>A0A0F9AY18</accession>
<dbReference type="AlphaFoldDB" id="A0A0F9AY18"/>
<name>A0A0F9AY18_9ZZZZ</name>
<feature type="non-terminal residue" evidence="1">
    <location>
        <position position="1"/>
    </location>
</feature>
<proteinExistence type="predicted"/>
<reference evidence="1" key="1">
    <citation type="journal article" date="2015" name="Nature">
        <title>Complex archaea that bridge the gap between prokaryotes and eukaryotes.</title>
        <authorList>
            <person name="Spang A."/>
            <person name="Saw J.H."/>
            <person name="Jorgensen S.L."/>
            <person name="Zaremba-Niedzwiedzka K."/>
            <person name="Martijn J."/>
            <person name="Lind A.E."/>
            <person name="van Eijk R."/>
            <person name="Schleper C."/>
            <person name="Guy L."/>
            <person name="Ettema T.J."/>
        </authorList>
    </citation>
    <scope>NUCLEOTIDE SEQUENCE</scope>
</reference>
<gene>
    <name evidence="1" type="ORF">LCGC14_2514700</name>
</gene>
<comment type="caution">
    <text evidence="1">The sequence shown here is derived from an EMBL/GenBank/DDBJ whole genome shotgun (WGS) entry which is preliminary data.</text>
</comment>
<sequence>PGITGKGNEYMFEILLDEYLRVIYR</sequence>
<dbReference type="EMBL" id="LAZR01040423">
    <property type="protein sequence ID" value="KKL14529.1"/>
    <property type="molecule type" value="Genomic_DNA"/>
</dbReference>
<protein>
    <submittedName>
        <fullName evidence="1">Uncharacterized protein</fullName>
    </submittedName>
</protein>
<evidence type="ECO:0000313" key="1">
    <source>
        <dbReference type="EMBL" id="KKL14529.1"/>
    </source>
</evidence>